<gene>
    <name evidence="1" type="ORF">NCS57_00439200</name>
</gene>
<proteinExistence type="predicted"/>
<evidence type="ECO:0000313" key="2">
    <source>
        <dbReference type="Proteomes" id="UP001065298"/>
    </source>
</evidence>
<evidence type="ECO:0000313" key="1">
    <source>
        <dbReference type="EMBL" id="KAI8675381.1"/>
    </source>
</evidence>
<comment type="caution">
    <text evidence="1">The sequence shown here is derived from an EMBL/GenBank/DDBJ whole genome shotgun (WGS) entry which is preliminary data.</text>
</comment>
<name>A0ACC0R4Y8_9HYPO</name>
<dbReference type="EMBL" id="CM046505">
    <property type="protein sequence ID" value="KAI8675381.1"/>
    <property type="molecule type" value="Genomic_DNA"/>
</dbReference>
<organism evidence="1 2">
    <name type="scientific">Fusarium keratoplasticum</name>
    <dbReference type="NCBI Taxonomy" id="1328300"/>
    <lineage>
        <taxon>Eukaryota</taxon>
        <taxon>Fungi</taxon>
        <taxon>Dikarya</taxon>
        <taxon>Ascomycota</taxon>
        <taxon>Pezizomycotina</taxon>
        <taxon>Sordariomycetes</taxon>
        <taxon>Hypocreomycetidae</taxon>
        <taxon>Hypocreales</taxon>
        <taxon>Nectriaceae</taxon>
        <taxon>Fusarium</taxon>
        <taxon>Fusarium solani species complex</taxon>
    </lineage>
</organism>
<reference evidence="1" key="1">
    <citation type="submission" date="2022-06" db="EMBL/GenBank/DDBJ databases">
        <title>Fusarium solani species complex genomes reveal bases of compartmentalisation and animal pathogenesis.</title>
        <authorList>
            <person name="Tsai I.J."/>
        </authorList>
    </citation>
    <scope>NUCLEOTIDE SEQUENCE</scope>
    <source>
        <strain evidence="1">Fu6.1</strain>
    </source>
</reference>
<keyword evidence="2" id="KW-1185">Reference proteome</keyword>
<accession>A0ACC0R4Y8</accession>
<sequence>MALDPHFTVYRYDAYTKHLQPEAISDIMSITPREKHTGLGSYGLSPACRAVVWAVLRGMKDPLSKWAAKENIIIPDLHKPLFRPEAFRLEPGSGLWPSPGRVVVLMPLSTGRASVEVMPRGTNYCIPTRWAPGLVLFLNETGIRFTGNGCLRFIYIMLHKSPLPQKTKETKKAKETKKTKETKETKMMKMMKKYRFRYYNA</sequence>
<dbReference type="Proteomes" id="UP001065298">
    <property type="component" value="Chromosome 3"/>
</dbReference>
<protein>
    <submittedName>
        <fullName evidence="1">Uncharacterized protein</fullName>
    </submittedName>
</protein>